<feature type="region of interest" description="Disordered" evidence="1">
    <location>
        <begin position="37"/>
        <end position="82"/>
    </location>
</feature>
<gene>
    <name evidence="2" type="ORF">LCGC14_1018390</name>
</gene>
<dbReference type="AlphaFoldDB" id="A0A0F9NJQ4"/>
<protein>
    <submittedName>
        <fullName evidence="2">Uncharacterized protein</fullName>
    </submittedName>
</protein>
<comment type="caution">
    <text evidence="2">The sequence shown here is derived from an EMBL/GenBank/DDBJ whole genome shotgun (WGS) entry which is preliminary data.</text>
</comment>
<name>A0A0F9NJQ4_9ZZZZ</name>
<organism evidence="2">
    <name type="scientific">marine sediment metagenome</name>
    <dbReference type="NCBI Taxonomy" id="412755"/>
    <lineage>
        <taxon>unclassified sequences</taxon>
        <taxon>metagenomes</taxon>
        <taxon>ecological metagenomes</taxon>
    </lineage>
</organism>
<feature type="compositionally biased region" description="Basic and acidic residues" evidence="1">
    <location>
        <begin position="73"/>
        <end position="82"/>
    </location>
</feature>
<accession>A0A0F9NJQ4</accession>
<feature type="compositionally biased region" description="Acidic residues" evidence="1">
    <location>
        <begin position="44"/>
        <end position="58"/>
    </location>
</feature>
<sequence length="82" mass="9263">MKLQIYKNAKLRETWIGFIEWGDWIVFLPTDLSKPTVVPKPDATDSEECEERVEIDEDGNVRAIGEKSPPSAEDSKSEPDGQ</sequence>
<proteinExistence type="predicted"/>
<dbReference type="EMBL" id="LAZR01004052">
    <property type="protein sequence ID" value="KKN12222.1"/>
    <property type="molecule type" value="Genomic_DNA"/>
</dbReference>
<evidence type="ECO:0000313" key="2">
    <source>
        <dbReference type="EMBL" id="KKN12222.1"/>
    </source>
</evidence>
<evidence type="ECO:0000256" key="1">
    <source>
        <dbReference type="SAM" id="MobiDB-lite"/>
    </source>
</evidence>
<reference evidence="2" key="1">
    <citation type="journal article" date="2015" name="Nature">
        <title>Complex archaea that bridge the gap between prokaryotes and eukaryotes.</title>
        <authorList>
            <person name="Spang A."/>
            <person name="Saw J.H."/>
            <person name="Jorgensen S.L."/>
            <person name="Zaremba-Niedzwiedzka K."/>
            <person name="Martijn J."/>
            <person name="Lind A.E."/>
            <person name="van Eijk R."/>
            <person name="Schleper C."/>
            <person name="Guy L."/>
            <person name="Ettema T.J."/>
        </authorList>
    </citation>
    <scope>NUCLEOTIDE SEQUENCE</scope>
</reference>